<dbReference type="Proteomes" id="UP000199608">
    <property type="component" value="Unassembled WGS sequence"/>
</dbReference>
<evidence type="ECO:0000313" key="2">
    <source>
        <dbReference type="Proteomes" id="UP000199608"/>
    </source>
</evidence>
<accession>A0A1H2J9P3</accession>
<dbReference type="RefSeq" id="WP_175530392.1">
    <property type="nucleotide sequence ID" value="NZ_FNLL01000011.1"/>
</dbReference>
<reference evidence="2" key="1">
    <citation type="submission" date="2016-10" db="EMBL/GenBank/DDBJ databases">
        <authorList>
            <person name="Varghese N."/>
            <person name="Submissions S."/>
        </authorList>
    </citation>
    <scope>NUCLEOTIDE SEQUENCE [LARGE SCALE GENOMIC DNA]</scope>
    <source>
        <strain evidence="2">DSM 3384</strain>
    </source>
</reference>
<evidence type="ECO:0000313" key="1">
    <source>
        <dbReference type="EMBL" id="SDU52778.1"/>
    </source>
</evidence>
<gene>
    <name evidence="1" type="ORF">SAMN04487931_11148</name>
</gene>
<organism evidence="1 2">
    <name type="scientific">Desulfobacula phenolica</name>
    <dbReference type="NCBI Taxonomy" id="90732"/>
    <lineage>
        <taxon>Bacteria</taxon>
        <taxon>Pseudomonadati</taxon>
        <taxon>Thermodesulfobacteriota</taxon>
        <taxon>Desulfobacteria</taxon>
        <taxon>Desulfobacterales</taxon>
        <taxon>Desulfobacteraceae</taxon>
        <taxon>Desulfobacula</taxon>
    </lineage>
</organism>
<proteinExistence type="predicted"/>
<name>A0A1H2J9P3_9BACT</name>
<sequence>MSRENTKKKKFKSPKFKEFYDDDVSWEEKFEMQNRHKKLGKKPQRNHIREKW</sequence>
<keyword evidence="2" id="KW-1185">Reference proteome</keyword>
<protein>
    <submittedName>
        <fullName evidence="1">Uncharacterized protein</fullName>
    </submittedName>
</protein>
<dbReference type="AlphaFoldDB" id="A0A1H2J9P3"/>
<dbReference type="EMBL" id="FNLL01000011">
    <property type="protein sequence ID" value="SDU52778.1"/>
    <property type="molecule type" value="Genomic_DNA"/>
</dbReference>